<sequence length="707" mass="79309">MMRMLFLALASLLISAPNLFAGSLLDDYLQNTFEAYENLSLLEAIQKYDTCIAIDTSIPCWEERCIFNFCKDEKKWLDVQTGWCNSQMQAIVNCEEKHSPERQAAANAREKECIEINKKFQQEYKNKNYAACYQIQKRNRSCDSQFDWQWSKLLYCHELREQFVAATHDENITRMRDIAEKAQECAWLDTTNTSIQQVCLQKKIQFENHFKKENIAQCRALIDQAIDRTFTCDWVYEAESRLNLIDTSLAPFESGPAASLSDCMSMEAAYKQALSEGNKTLCDVWLEMAAGCSWRDSIVQLNETNPPTIGPAQDSLFSTSGGQYSNPDNRPEDISLFETDGGHYTTSNENGSEPPSPSKPFDCKQLEGEFNLAITSGDGGWAQSVLSRSRDCRFYSAGHSTVCQIFETSFRNAIERENWSSAEASLAQGEQCNFALNGAAQIRTAQAAEKCDKIREEFNGLMVQGQYILAERTVTKAHQEGCTIPNANIQHLDQALADLDQEYQQRVQNRENQQQAMFNTVMSSMAIATEINRSRQNGLKNGTRTSNGSSAGSSSTHNFPGQTYAGQEHFDQNNNPSTEVSLGSENASGPSSGIEGSNQCGEKIPVAQLDGLSRSFGSKVKNSWRKKRNGAVMGWPGMYSPSGAVNVLSQYLKKDRYEKNVSIWKSKVSCYDACVQSVPEGQYRSSIGTNFQSCIKKCRRLEFEKCP</sequence>
<keyword evidence="4" id="KW-1185">Reference proteome</keyword>
<proteinExistence type="predicted"/>
<evidence type="ECO:0000313" key="3">
    <source>
        <dbReference type="EMBL" id="SHJ99284.1"/>
    </source>
</evidence>
<feature type="compositionally biased region" description="Low complexity" evidence="1">
    <location>
        <begin position="541"/>
        <end position="558"/>
    </location>
</feature>
<dbReference type="AlphaFoldDB" id="A0A1M6NUL8"/>
<feature type="region of interest" description="Disordered" evidence="1">
    <location>
        <begin position="533"/>
        <end position="599"/>
    </location>
</feature>
<evidence type="ECO:0000313" key="4">
    <source>
        <dbReference type="Proteomes" id="UP000184171"/>
    </source>
</evidence>
<feature type="compositionally biased region" description="Polar residues" evidence="1">
    <location>
        <begin position="315"/>
        <end position="328"/>
    </location>
</feature>
<feature type="compositionally biased region" description="Polar residues" evidence="1">
    <location>
        <begin position="572"/>
        <end position="599"/>
    </location>
</feature>
<dbReference type="RefSeq" id="WP_072910201.1">
    <property type="nucleotide sequence ID" value="NZ_FQZT01000034.1"/>
</dbReference>
<name>A0A1M6NUL8_MALRU</name>
<reference evidence="3 4" key="1">
    <citation type="submission" date="2016-11" db="EMBL/GenBank/DDBJ databases">
        <authorList>
            <person name="Jaros S."/>
            <person name="Januszkiewicz K."/>
            <person name="Wedrychowicz H."/>
        </authorList>
    </citation>
    <scope>NUCLEOTIDE SEQUENCE [LARGE SCALE GENOMIC DNA]</scope>
    <source>
        <strain evidence="3 4">DSM 5091</strain>
    </source>
</reference>
<protein>
    <submittedName>
        <fullName evidence="3">Uncharacterized protein</fullName>
    </submittedName>
</protein>
<dbReference type="Proteomes" id="UP000184171">
    <property type="component" value="Unassembled WGS sequence"/>
</dbReference>
<dbReference type="EMBL" id="FQZT01000034">
    <property type="protein sequence ID" value="SHJ99284.1"/>
    <property type="molecule type" value="Genomic_DNA"/>
</dbReference>
<keyword evidence="2" id="KW-0732">Signal</keyword>
<feature type="chain" id="PRO_5012770926" evidence="2">
    <location>
        <begin position="22"/>
        <end position="707"/>
    </location>
</feature>
<dbReference type="STRING" id="1122189.SAMN02745165_03708"/>
<evidence type="ECO:0000256" key="1">
    <source>
        <dbReference type="SAM" id="MobiDB-lite"/>
    </source>
</evidence>
<accession>A0A1M6NUL8</accession>
<gene>
    <name evidence="3" type="ORF">SAMN02745165_03708</name>
</gene>
<feature type="signal peptide" evidence="2">
    <location>
        <begin position="1"/>
        <end position="21"/>
    </location>
</feature>
<organism evidence="3 4">
    <name type="scientific">Malonomonas rubra DSM 5091</name>
    <dbReference type="NCBI Taxonomy" id="1122189"/>
    <lineage>
        <taxon>Bacteria</taxon>
        <taxon>Pseudomonadati</taxon>
        <taxon>Thermodesulfobacteriota</taxon>
        <taxon>Desulfuromonadia</taxon>
        <taxon>Desulfuromonadales</taxon>
        <taxon>Geopsychrobacteraceae</taxon>
        <taxon>Malonomonas</taxon>
    </lineage>
</organism>
<evidence type="ECO:0000256" key="2">
    <source>
        <dbReference type="SAM" id="SignalP"/>
    </source>
</evidence>
<feature type="region of interest" description="Disordered" evidence="1">
    <location>
        <begin position="307"/>
        <end position="359"/>
    </location>
</feature>